<evidence type="ECO:0000256" key="7">
    <source>
        <dbReference type="SAM" id="MobiDB-lite"/>
    </source>
</evidence>
<keyword evidence="3 8" id="KW-0812">Transmembrane</keyword>
<dbReference type="PANTHER" id="PTHR13906:SF4">
    <property type="entry name" value="LYSOPHOSPHOLIPID ACYLTRANSFERASE 6"/>
    <property type="match status" value="1"/>
</dbReference>
<feature type="transmembrane region" description="Helical" evidence="8">
    <location>
        <begin position="398"/>
        <end position="415"/>
    </location>
</feature>
<feature type="transmembrane region" description="Helical" evidence="8">
    <location>
        <begin position="307"/>
        <end position="327"/>
    </location>
</feature>
<accession>A0A5K3EUK6</accession>
<sequence length="514" mass="59719">MDNYSEEYRKEQEKRGPLRADKIIFLICLLSSCAIGVFFQKHLNSRKCSSKSRHYFSFSVGFLMLLLCYGIRCGHLLVLSSVVYVLLNVLSPKRAFRISFIFSMFYLTWAHLYRMKIDYGGYSADVSLPLMVLVQRLTLLSANLADGHEVAKEASSSSTSQSNGHSSVKPLSPRTATLTPARRRYAVLKLPSPIQFFSYCINFQTVMAGPPLTYNDYLVYIEGREAERLKSDDEREIFKKNRENLLLPIKEIKKYALEALVFLLIYLGICQFFRPSFYLSDRFNDFTLLEKIAYLVLTGFTMRQHYYFAWTLCALSCLTSGFGFAGFKDDKTPDYSLVKSFNFKESEFPRNIKELADNWNLQTLRWLRITIFDRSPPAYRVVFVFFVSAFWHGFYPGYYLFFTSMAWFSSIGRQIRRRWRPQILGFLPDTVWTWKPPGVMEGTSTIYDTVARIVTYFMVNYTALAFVVLSFHDSILIWSRFHFAGHLVCLATQLLLLLLPTSRRPTSNHHLKSQ</sequence>
<reference evidence="9" key="1">
    <citation type="submission" date="2019-11" db="UniProtKB">
        <authorList>
            <consortium name="WormBaseParasite"/>
        </authorList>
    </citation>
    <scope>IDENTIFICATION</scope>
</reference>
<keyword evidence="4 8" id="KW-1133">Transmembrane helix</keyword>
<keyword evidence="2" id="KW-0808">Transferase</keyword>
<feature type="transmembrane region" description="Helical" evidence="8">
    <location>
        <begin position="477"/>
        <end position="499"/>
    </location>
</feature>
<evidence type="ECO:0000256" key="3">
    <source>
        <dbReference type="ARBA" id="ARBA00022692"/>
    </source>
</evidence>
<dbReference type="GO" id="GO:0030258">
    <property type="term" value="P:lipid modification"/>
    <property type="evidence" value="ECO:0007669"/>
    <property type="project" value="TreeGrafter"/>
</dbReference>
<evidence type="ECO:0000313" key="9">
    <source>
        <dbReference type="WBParaSite" id="MCU_003206-RB"/>
    </source>
</evidence>
<comment type="subcellular location">
    <subcellularLocation>
        <location evidence="1">Membrane</location>
        <topology evidence="1">Multi-pass membrane protein</topology>
    </subcellularLocation>
</comment>
<keyword evidence="6" id="KW-0012">Acyltransferase</keyword>
<keyword evidence="5 8" id="KW-0472">Membrane</keyword>
<evidence type="ECO:0000256" key="8">
    <source>
        <dbReference type="SAM" id="Phobius"/>
    </source>
</evidence>
<feature type="compositionally biased region" description="Low complexity" evidence="7">
    <location>
        <begin position="155"/>
        <end position="173"/>
    </location>
</feature>
<feature type="transmembrane region" description="Helical" evidence="8">
    <location>
        <begin position="23"/>
        <end position="39"/>
    </location>
</feature>
<evidence type="ECO:0000256" key="1">
    <source>
        <dbReference type="ARBA" id="ARBA00004141"/>
    </source>
</evidence>
<dbReference type="GO" id="GO:0016020">
    <property type="term" value="C:membrane"/>
    <property type="evidence" value="ECO:0007669"/>
    <property type="project" value="UniProtKB-SubCell"/>
</dbReference>
<dbReference type="Pfam" id="PF03062">
    <property type="entry name" value="MBOAT"/>
    <property type="match status" value="1"/>
</dbReference>
<organism evidence="9">
    <name type="scientific">Mesocestoides corti</name>
    <name type="common">Flatworm</name>
    <dbReference type="NCBI Taxonomy" id="53468"/>
    <lineage>
        <taxon>Eukaryota</taxon>
        <taxon>Metazoa</taxon>
        <taxon>Spiralia</taxon>
        <taxon>Lophotrochozoa</taxon>
        <taxon>Platyhelminthes</taxon>
        <taxon>Cestoda</taxon>
        <taxon>Eucestoda</taxon>
        <taxon>Cyclophyllidea</taxon>
        <taxon>Mesocestoididae</taxon>
        <taxon>Mesocestoides</taxon>
    </lineage>
</organism>
<feature type="transmembrane region" description="Helical" evidence="8">
    <location>
        <begin position="255"/>
        <end position="274"/>
    </location>
</feature>
<dbReference type="AlphaFoldDB" id="A0A5K3EUK6"/>
<evidence type="ECO:0000256" key="6">
    <source>
        <dbReference type="ARBA" id="ARBA00023315"/>
    </source>
</evidence>
<proteinExistence type="predicted"/>
<dbReference type="WBParaSite" id="MCU_003206-RB">
    <property type="protein sequence ID" value="MCU_003206-RB"/>
    <property type="gene ID" value="MCU_003206"/>
</dbReference>
<feature type="transmembrane region" description="Helical" evidence="8">
    <location>
        <begin position="95"/>
        <end position="113"/>
    </location>
</feature>
<feature type="transmembrane region" description="Helical" evidence="8">
    <location>
        <begin position="60"/>
        <end position="83"/>
    </location>
</feature>
<dbReference type="PANTHER" id="PTHR13906">
    <property type="entry name" value="PORCUPINE"/>
    <property type="match status" value="1"/>
</dbReference>
<evidence type="ECO:0000256" key="2">
    <source>
        <dbReference type="ARBA" id="ARBA00022679"/>
    </source>
</evidence>
<dbReference type="GO" id="GO:0016746">
    <property type="term" value="F:acyltransferase activity"/>
    <property type="evidence" value="ECO:0007669"/>
    <property type="project" value="UniProtKB-KW"/>
</dbReference>
<protein>
    <submittedName>
        <fullName evidence="9">Lysophospholipid acyltransferase 2</fullName>
    </submittedName>
</protein>
<dbReference type="InterPro" id="IPR004299">
    <property type="entry name" value="MBOAT_fam"/>
</dbReference>
<evidence type="ECO:0000256" key="4">
    <source>
        <dbReference type="ARBA" id="ARBA00022989"/>
    </source>
</evidence>
<name>A0A5K3EUK6_MESCO</name>
<feature type="transmembrane region" description="Helical" evidence="8">
    <location>
        <begin position="453"/>
        <end position="471"/>
    </location>
</feature>
<dbReference type="InterPro" id="IPR049941">
    <property type="entry name" value="LPLAT_7/PORCN-like"/>
</dbReference>
<feature type="region of interest" description="Disordered" evidence="7">
    <location>
        <begin position="153"/>
        <end position="173"/>
    </location>
</feature>
<evidence type="ECO:0000256" key="5">
    <source>
        <dbReference type="ARBA" id="ARBA00023136"/>
    </source>
</evidence>